<dbReference type="PROSITE" id="PS51892">
    <property type="entry name" value="SUBTILASE"/>
    <property type="match status" value="1"/>
</dbReference>
<feature type="active site" description="Charge relay system" evidence="5">
    <location>
        <position position="125"/>
    </location>
</feature>
<gene>
    <name evidence="9" type="ORF">ACFOEI_08040</name>
</gene>
<accession>A0ABV7M0P5</accession>
<keyword evidence="3 5" id="KW-0378">Hydrolase</keyword>
<dbReference type="EMBL" id="JBHRUH010000012">
    <property type="protein sequence ID" value="MFC3292020.1"/>
    <property type="molecule type" value="Genomic_DNA"/>
</dbReference>
<dbReference type="InterPro" id="IPR023828">
    <property type="entry name" value="Peptidase_S8_Ser-AS"/>
</dbReference>
<keyword evidence="2 5" id="KW-0645">Protease</keyword>
<evidence type="ECO:0000256" key="4">
    <source>
        <dbReference type="ARBA" id="ARBA00022825"/>
    </source>
</evidence>
<dbReference type="RefSeq" id="WP_169338647.1">
    <property type="nucleotide sequence ID" value="NZ_BMXD01000003.1"/>
</dbReference>
<keyword evidence="7" id="KW-0732">Signal</keyword>
<feature type="signal peptide" evidence="7">
    <location>
        <begin position="1"/>
        <end position="20"/>
    </location>
</feature>
<dbReference type="InterPro" id="IPR000209">
    <property type="entry name" value="Peptidase_S8/S53_dom"/>
</dbReference>
<dbReference type="PANTHER" id="PTHR43806:SF11">
    <property type="entry name" value="CEREVISIN-RELATED"/>
    <property type="match status" value="1"/>
</dbReference>
<proteinExistence type="inferred from homology"/>
<feature type="chain" id="PRO_5046480162" evidence="7">
    <location>
        <begin position="21"/>
        <end position="777"/>
    </location>
</feature>
<evidence type="ECO:0000256" key="6">
    <source>
        <dbReference type="SAM" id="MobiDB-lite"/>
    </source>
</evidence>
<name>A0ABV7M0P5_9GAMM</name>
<dbReference type="InterPro" id="IPR015500">
    <property type="entry name" value="Peptidase_S8_subtilisin-rel"/>
</dbReference>
<evidence type="ECO:0000256" key="1">
    <source>
        <dbReference type="ARBA" id="ARBA00011073"/>
    </source>
</evidence>
<evidence type="ECO:0000256" key="5">
    <source>
        <dbReference type="PROSITE-ProRule" id="PRU01240"/>
    </source>
</evidence>
<feature type="active site" description="Charge relay system" evidence="5">
    <location>
        <position position="91"/>
    </location>
</feature>
<keyword evidence="4 5" id="KW-0720">Serine protease</keyword>
<evidence type="ECO:0000313" key="9">
    <source>
        <dbReference type="EMBL" id="MFC3292020.1"/>
    </source>
</evidence>
<dbReference type="InterPro" id="IPR050131">
    <property type="entry name" value="Peptidase_S8_subtilisin-like"/>
</dbReference>
<protein>
    <submittedName>
        <fullName evidence="9">S8 family serine peptidase</fullName>
    </submittedName>
</protein>
<evidence type="ECO:0000259" key="8">
    <source>
        <dbReference type="Pfam" id="PF00082"/>
    </source>
</evidence>
<evidence type="ECO:0000256" key="3">
    <source>
        <dbReference type="ARBA" id="ARBA00022801"/>
    </source>
</evidence>
<feature type="active site" description="Charge relay system" evidence="5">
    <location>
        <position position="307"/>
    </location>
</feature>
<evidence type="ECO:0000313" key="10">
    <source>
        <dbReference type="Proteomes" id="UP001595640"/>
    </source>
</evidence>
<feature type="compositionally biased region" description="Gly residues" evidence="6">
    <location>
        <begin position="21"/>
        <end position="30"/>
    </location>
</feature>
<reference evidence="10" key="1">
    <citation type="journal article" date="2019" name="Int. J. Syst. Evol. Microbiol.">
        <title>The Global Catalogue of Microorganisms (GCM) 10K type strain sequencing project: providing services to taxonomists for standard genome sequencing and annotation.</title>
        <authorList>
            <consortium name="The Broad Institute Genomics Platform"/>
            <consortium name="The Broad Institute Genome Sequencing Center for Infectious Disease"/>
            <person name="Wu L."/>
            <person name="Ma J."/>
        </authorList>
    </citation>
    <scope>NUCLEOTIDE SEQUENCE [LARGE SCALE GENOMIC DNA]</scope>
    <source>
        <strain evidence="10">KCTC 12847</strain>
    </source>
</reference>
<dbReference type="Gene3D" id="3.40.50.200">
    <property type="entry name" value="Peptidase S8/S53 domain"/>
    <property type="match status" value="1"/>
</dbReference>
<evidence type="ECO:0000256" key="2">
    <source>
        <dbReference type="ARBA" id="ARBA00022670"/>
    </source>
</evidence>
<dbReference type="PROSITE" id="PS00138">
    <property type="entry name" value="SUBTILASE_SER"/>
    <property type="match status" value="1"/>
</dbReference>
<dbReference type="PRINTS" id="PR00723">
    <property type="entry name" value="SUBTILISIN"/>
</dbReference>
<feature type="domain" description="Peptidase S8/S53" evidence="8">
    <location>
        <begin position="85"/>
        <end position="346"/>
    </location>
</feature>
<comment type="similarity">
    <text evidence="1 5">Belongs to the peptidase S8 family.</text>
</comment>
<dbReference type="Pfam" id="PF00082">
    <property type="entry name" value="Peptidase_S8"/>
    <property type="match status" value="1"/>
</dbReference>
<dbReference type="PROSITE" id="PS51257">
    <property type="entry name" value="PROKAR_LIPOPROTEIN"/>
    <property type="match status" value="1"/>
</dbReference>
<organism evidence="9 10">
    <name type="scientific">Modicisalibacter luteus</name>
    <dbReference type="NCBI Taxonomy" id="453962"/>
    <lineage>
        <taxon>Bacteria</taxon>
        <taxon>Pseudomonadati</taxon>
        <taxon>Pseudomonadota</taxon>
        <taxon>Gammaproteobacteria</taxon>
        <taxon>Oceanospirillales</taxon>
        <taxon>Halomonadaceae</taxon>
        <taxon>Modicisalibacter</taxon>
    </lineage>
</organism>
<keyword evidence="10" id="KW-1185">Reference proteome</keyword>
<dbReference type="PANTHER" id="PTHR43806">
    <property type="entry name" value="PEPTIDASE S8"/>
    <property type="match status" value="1"/>
</dbReference>
<comment type="caution">
    <text evidence="9">The sequence shown here is derived from an EMBL/GenBank/DDBJ whole genome shotgun (WGS) entry which is preliminary data.</text>
</comment>
<evidence type="ECO:0000256" key="7">
    <source>
        <dbReference type="SAM" id="SignalP"/>
    </source>
</evidence>
<feature type="region of interest" description="Disordered" evidence="6">
    <location>
        <begin position="21"/>
        <end position="77"/>
    </location>
</feature>
<dbReference type="InterPro" id="IPR036852">
    <property type="entry name" value="Peptidase_S8/S53_dom_sf"/>
</dbReference>
<dbReference type="Proteomes" id="UP001595640">
    <property type="component" value="Unassembled WGS sequence"/>
</dbReference>
<dbReference type="SUPFAM" id="SSF52743">
    <property type="entry name" value="Subtilisin-like"/>
    <property type="match status" value="1"/>
</dbReference>
<sequence length="777" mass="83382">MPRKPALWFLLLGATSFALTGCGGGGGGGSSSPPPPITKTPDIGDDSIDPDQGNEPPPPDQDSDTTGTPELHREPNYLSKDSVSVLVGIADSGFRTTHNSIAPYLVGTVNLATPDNPDVSTSSWHGTAVTSVVTTEPTSDTSLVGTSTNTGLLLAKVNEEDSLYAYTRVLDYSVGFLADEGARVINHSYSGRLNAPDATASYLDVKSIDSLQKIATSNGGLGSVYTVAAGNDGKAISSSNPIYQEQYRDIFERMLIVGASNGNQLAEYSNHPGANKDWQSRFLTAPGETLVAVDSADNTYGVGRGTSFAAPQVAAYAAAIIETWPHLDAKQVSKLLLDTAYKDPSPESLYNSNECGPNKDMNCGYFYLGQGKADLDEAMRPQGELAMPSGSTVQAGGYSLSDSTAQLSGAYGDELASSGVLNEVAMFDELGRDYQVDLSPHVVSQNERDDMTRKRMERMALVSGEHRDETYSELGGFGFMARYNGYGETTAARLDARFGRSHWSAYQYDGDEISPMSPFAESNIMPMLSFQGGSPLTQGLGHVSGITSRYSIGDKVSLIASHWAGQPGDQNASVLDSGYQANRSDIAMAFHFTDELSLTIGTGIAQEDNGLLGAQGTAAFSFGETNQINMQNARLNYQFAEQLSAFAFYEQGRGEMSGDGLIQNIKDIRTEEMAMGLQWEGEKHRAALTLRQPMRIDNANATLSVPVGRTLDGHVLREDRTVSLAASGQQRDVEFGYAFMPSESSQVQLNLLYSIQPGHNRKASNELASMLNYAYQF</sequence>